<gene>
    <name evidence="1" type="ORF">TRAVEDRAFT_54248</name>
</gene>
<dbReference type="GO" id="GO:0007166">
    <property type="term" value="P:cell surface receptor signaling pathway"/>
    <property type="evidence" value="ECO:0007669"/>
    <property type="project" value="InterPro"/>
</dbReference>
<dbReference type="OrthoDB" id="2746911at2759"/>
<name>R7S825_TRAVS</name>
<protein>
    <recommendedName>
        <fullName evidence="3">Protein kinase domain-containing protein</fullName>
    </recommendedName>
</protein>
<proteinExistence type="predicted"/>
<dbReference type="EMBL" id="JH711798">
    <property type="protein sequence ID" value="EIW51822.1"/>
    <property type="molecule type" value="Genomic_DNA"/>
</dbReference>
<dbReference type="KEGG" id="tvs:TRAVEDRAFT_54248"/>
<dbReference type="CDD" id="cd21037">
    <property type="entry name" value="MLKL_NTD"/>
    <property type="match status" value="1"/>
</dbReference>
<dbReference type="Proteomes" id="UP000054317">
    <property type="component" value="Unassembled WGS sequence"/>
</dbReference>
<evidence type="ECO:0000313" key="1">
    <source>
        <dbReference type="EMBL" id="EIW51822.1"/>
    </source>
</evidence>
<dbReference type="RefSeq" id="XP_008045366.1">
    <property type="nucleotide sequence ID" value="XM_008047175.1"/>
</dbReference>
<dbReference type="AlphaFoldDB" id="R7S825"/>
<dbReference type="InterPro" id="IPR036537">
    <property type="entry name" value="Adaptor_Cbl_N_dom_sf"/>
</dbReference>
<accession>R7S825</accession>
<sequence>MPELLETSIKALEIAKLLTAEIPIPGLSTAVECALGVAKKAQEIKDTRDGCRALAERATTLVIALYQQLKNGSSDAAVQVHVTTFLQDLQAIENLMDRRLRPRTRERIRFVFKRRKIADEVKVLTTKLEDSFRVFMIQAALALNQDMNMLTSGHIRMLQHIDDSARIGEVVLEDFRDIRTGLSDLAHRVGERATFNGNFRLFARENLILLEPIVDSYNPQRTTSTKYGDERTVIQTVAQPRTGRVFRYRAVVKATGELSGTQVVVHAYPNHDDQRFVEAVKFAKQIYHPHMLVMLGYSYPGEPGEATYIVMEDYIPAVEYLSFLHSADKLQAHLKIKAAIAVDLRTIASAHVDTMVQHWLSLIFGPIGAYRDLLLDRSWRPHWENIADYPRYPLGVWLGRNSSREDWTYLSAQYPGLEVALTMSSKPSVLPDPRQGRNFWQRFKDMDEWLRIPESDLGEMCIEFELGTGWNQTRWKRYQFSCIPVNTTLLFQQSVHALDRLAASAWMMRTLPDPSVVELYAHISIAPRRVYFTETTVTMCAHAAEQAASPLWFFLLQFDSGDHSAHESNIPCGFWSSEKDPASVPVDFIFDQTPQFVPIEEGEEAPLFTSTQALGDLVFTTQTKMYTAILQFSEDELLAFKAASQQTTTAVWTTPDKSIASSFSNEEYPARLHCRSPSLFSAL</sequence>
<dbReference type="InterPro" id="IPR059179">
    <property type="entry name" value="MLKL-like_MCAfunc"/>
</dbReference>
<evidence type="ECO:0008006" key="3">
    <source>
        <dbReference type="Google" id="ProtNLM"/>
    </source>
</evidence>
<organism evidence="1 2">
    <name type="scientific">Trametes versicolor (strain FP-101664)</name>
    <name type="common">White-rot fungus</name>
    <name type="synonym">Coriolus versicolor</name>
    <dbReference type="NCBI Taxonomy" id="717944"/>
    <lineage>
        <taxon>Eukaryota</taxon>
        <taxon>Fungi</taxon>
        <taxon>Dikarya</taxon>
        <taxon>Basidiomycota</taxon>
        <taxon>Agaricomycotina</taxon>
        <taxon>Agaricomycetes</taxon>
        <taxon>Polyporales</taxon>
        <taxon>Polyporaceae</taxon>
        <taxon>Trametes</taxon>
    </lineage>
</organism>
<reference evidence="2" key="1">
    <citation type="journal article" date="2012" name="Science">
        <title>The Paleozoic origin of enzymatic lignin decomposition reconstructed from 31 fungal genomes.</title>
        <authorList>
            <person name="Floudas D."/>
            <person name="Binder M."/>
            <person name="Riley R."/>
            <person name="Barry K."/>
            <person name="Blanchette R.A."/>
            <person name="Henrissat B."/>
            <person name="Martinez A.T."/>
            <person name="Otillar R."/>
            <person name="Spatafora J.W."/>
            <person name="Yadav J.S."/>
            <person name="Aerts A."/>
            <person name="Benoit I."/>
            <person name="Boyd A."/>
            <person name="Carlson A."/>
            <person name="Copeland A."/>
            <person name="Coutinho P.M."/>
            <person name="de Vries R.P."/>
            <person name="Ferreira P."/>
            <person name="Findley K."/>
            <person name="Foster B."/>
            <person name="Gaskell J."/>
            <person name="Glotzer D."/>
            <person name="Gorecki P."/>
            <person name="Heitman J."/>
            <person name="Hesse C."/>
            <person name="Hori C."/>
            <person name="Igarashi K."/>
            <person name="Jurgens J.A."/>
            <person name="Kallen N."/>
            <person name="Kersten P."/>
            <person name="Kohler A."/>
            <person name="Kuees U."/>
            <person name="Kumar T.K.A."/>
            <person name="Kuo A."/>
            <person name="LaButti K."/>
            <person name="Larrondo L.F."/>
            <person name="Lindquist E."/>
            <person name="Ling A."/>
            <person name="Lombard V."/>
            <person name="Lucas S."/>
            <person name="Lundell T."/>
            <person name="Martin R."/>
            <person name="McLaughlin D.J."/>
            <person name="Morgenstern I."/>
            <person name="Morin E."/>
            <person name="Murat C."/>
            <person name="Nagy L.G."/>
            <person name="Nolan M."/>
            <person name="Ohm R.A."/>
            <person name="Patyshakuliyeva A."/>
            <person name="Rokas A."/>
            <person name="Ruiz-Duenas F.J."/>
            <person name="Sabat G."/>
            <person name="Salamov A."/>
            <person name="Samejima M."/>
            <person name="Schmutz J."/>
            <person name="Slot J.C."/>
            <person name="St John F."/>
            <person name="Stenlid J."/>
            <person name="Sun H."/>
            <person name="Sun S."/>
            <person name="Syed K."/>
            <person name="Tsang A."/>
            <person name="Wiebenga A."/>
            <person name="Young D."/>
            <person name="Pisabarro A."/>
            <person name="Eastwood D.C."/>
            <person name="Martin F."/>
            <person name="Cullen D."/>
            <person name="Grigoriev I.V."/>
            <person name="Hibbett D.S."/>
        </authorList>
    </citation>
    <scope>NUCLEOTIDE SEQUENCE [LARGE SCALE GENOMIC DNA]</scope>
    <source>
        <strain evidence="2">FP-101664</strain>
    </source>
</reference>
<dbReference type="GeneID" id="19417343"/>
<keyword evidence="2" id="KW-1185">Reference proteome</keyword>
<evidence type="ECO:0000313" key="2">
    <source>
        <dbReference type="Proteomes" id="UP000054317"/>
    </source>
</evidence>
<dbReference type="Gene3D" id="1.20.930.20">
    <property type="entry name" value="Adaptor protein Cbl, N-terminal domain"/>
    <property type="match status" value="1"/>
</dbReference>